<gene>
    <name evidence="1" type="ORF">HUJ06_011667</name>
</gene>
<dbReference type="Proteomes" id="UP000607653">
    <property type="component" value="Unassembled WGS sequence"/>
</dbReference>
<dbReference type="EMBL" id="DUZY01000003">
    <property type="protein sequence ID" value="DAD32816.1"/>
    <property type="molecule type" value="Genomic_DNA"/>
</dbReference>
<accession>A0A822YPQ5</accession>
<comment type="caution">
    <text evidence="1">The sequence shown here is derived from an EMBL/GenBank/DDBJ whole genome shotgun (WGS) entry which is preliminary data.</text>
</comment>
<organism evidence="1 2">
    <name type="scientific">Nelumbo nucifera</name>
    <name type="common">Sacred lotus</name>
    <dbReference type="NCBI Taxonomy" id="4432"/>
    <lineage>
        <taxon>Eukaryota</taxon>
        <taxon>Viridiplantae</taxon>
        <taxon>Streptophyta</taxon>
        <taxon>Embryophyta</taxon>
        <taxon>Tracheophyta</taxon>
        <taxon>Spermatophyta</taxon>
        <taxon>Magnoliopsida</taxon>
        <taxon>Proteales</taxon>
        <taxon>Nelumbonaceae</taxon>
        <taxon>Nelumbo</taxon>
    </lineage>
</organism>
<sequence>MHDKGFWLLWICKQEERGLMWKVARDSIGFGKGFYCIKNHSNMMCINHSYQRKEKIRWVSA</sequence>
<proteinExistence type="predicted"/>
<name>A0A822YPQ5_NELNU</name>
<protein>
    <submittedName>
        <fullName evidence="1">Uncharacterized protein</fullName>
    </submittedName>
</protein>
<dbReference type="AlphaFoldDB" id="A0A822YPQ5"/>
<reference evidence="1 2" key="1">
    <citation type="journal article" date="2020" name="Mol. Biol. Evol.">
        <title>Distinct Expression and Methylation Patterns for Genes with Different Fates following a Single Whole-Genome Duplication in Flowering Plants.</title>
        <authorList>
            <person name="Shi T."/>
            <person name="Rahmani R.S."/>
            <person name="Gugger P.F."/>
            <person name="Wang M."/>
            <person name="Li H."/>
            <person name="Zhang Y."/>
            <person name="Li Z."/>
            <person name="Wang Q."/>
            <person name="Van de Peer Y."/>
            <person name="Marchal K."/>
            <person name="Chen J."/>
        </authorList>
    </citation>
    <scope>NUCLEOTIDE SEQUENCE [LARGE SCALE GENOMIC DNA]</scope>
    <source>
        <tissue evidence="1">Leaf</tissue>
    </source>
</reference>
<evidence type="ECO:0000313" key="1">
    <source>
        <dbReference type="EMBL" id="DAD32816.1"/>
    </source>
</evidence>
<keyword evidence="2" id="KW-1185">Reference proteome</keyword>
<evidence type="ECO:0000313" key="2">
    <source>
        <dbReference type="Proteomes" id="UP000607653"/>
    </source>
</evidence>